<protein>
    <submittedName>
        <fullName evidence="1">16693_t:CDS:1</fullName>
    </submittedName>
</protein>
<organism evidence="1 2">
    <name type="scientific">Cetraspora pellucida</name>
    <dbReference type="NCBI Taxonomy" id="1433469"/>
    <lineage>
        <taxon>Eukaryota</taxon>
        <taxon>Fungi</taxon>
        <taxon>Fungi incertae sedis</taxon>
        <taxon>Mucoromycota</taxon>
        <taxon>Glomeromycotina</taxon>
        <taxon>Glomeromycetes</taxon>
        <taxon>Diversisporales</taxon>
        <taxon>Gigasporaceae</taxon>
        <taxon>Cetraspora</taxon>
    </lineage>
</organism>
<feature type="non-terminal residue" evidence="1">
    <location>
        <position position="1"/>
    </location>
</feature>
<sequence>LIAHRILLGNEIHQNIHLFAACNPYRLRQKSDTQVGLLAKRYEEQSKLAYQVHPLPDQILDYVWDYGVLKASDEKIYIDIMVKKFLKDLGTQLFAELLVASQKFTRDHEGVHSVSLRDVKRAIILVKFFNESFKNPHRKSLFARDSITRSYILALSLCYQIRSFDRNIRTQYCEQMCEIFNKFRGNKFKPINLGIFKDIIRKEQEDYMSRMTKPPQTAENDALLENVLVMIVCILTRIPVFIIGAPGASKSLAIRLVSQNLRGSDSDDPYFRGLPQVYVIPHQGSSSSTSDGIVKVFDKANNYQKGSSDEFPLITVVLLDEIGLAETSPFNPLKVLHSLLEPSYPAELPNVSVIGISNWRLDNSKSSRALIVQRPKFEQSDLIDTAKRLLEKNKLTSWNSFRETKLQALADSYLEYEKNQPIPNFHGLRDYYSFIKSLNSGEPELTQMSFARNFGGTDQLNMLCQSHFKNVITKFHGRINHFKKFSVEELIKANLEDINARHLMIIGKSDSIVNILTYKLRLW</sequence>
<evidence type="ECO:0000313" key="2">
    <source>
        <dbReference type="Proteomes" id="UP000789366"/>
    </source>
</evidence>
<gene>
    <name evidence="1" type="ORF">SPELUC_LOCUS12936</name>
</gene>
<dbReference type="Proteomes" id="UP000789366">
    <property type="component" value="Unassembled WGS sequence"/>
</dbReference>
<dbReference type="EMBL" id="CAJVPW010032325">
    <property type="protein sequence ID" value="CAG8728536.1"/>
    <property type="molecule type" value="Genomic_DNA"/>
</dbReference>
<evidence type="ECO:0000313" key="1">
    <source>
        <dbReference type="EMBL" id="CAG8728536.1"/>
    </source>
</evidence>
<name>A0ACA9PXC4_9GLOM</name>
<proteinExistence type="predicted"/>
<reference evidence="1" key="1">
    <citation type="submission" date="2021-06" db="EMBL/GenBank/DDBJ databases">
        <authorList>
            <person name="Kallberg Y."/>
            <person name="Tangrot J."/>
            <person name="Rosling A."/>
        </authorList>
    </citation>
    <scope>NUCLEOTIDE SEQUENCE</scope>
    <source>
        <strain evidence="1">28 12/20/2015</strain>
    </source>
</reference>
<accession>A0ACA9PXC4</accession>
<keyword evidence="2" id="KW-1185">Reference proteome</keyword>
<feature type="non-terminal residue" evidence="1">
    <location>
        <position position="523"/>
    </location>
</feature>
<comment type="caution">
    <text evidence="1">The sequence shown here is derived from an EMBL/GenBank/DDBJ whole genome shotgun (WGS) entry which is preliminary data.</text>
</comment>